<sequence length="144" mass="15895">MSAPFTLAEELAPVLQQIVGLDIFLRCSKEEHDAIIFDQEQLQREISAHRKVSAVILSHLSPEFIPRKVSTRLAKANWSSQVSEPSLLPRIHFTRKRKAHDSPVEVGQSSAGTLQLESNQSISSKRSRGIPADESGICQALKGV</sequence>
<evidence type="ECO:0000313" key="3">
    <source>
        <dbReference type="Proteomes" id="UP001175227"/>
    </source>
</evidence>
<keyword evidence="3" id="KW-1185">Reference proteome</keyword>
<organism evidence="2 3">
    <name type="scientific">Armillaria novae-zelandiae</name>
    <dbReference type="NCBI Taxonomy" id="153914"/>
    <lineage>
        <taxon>Eukaryota</taxon>
        <taxon>Fungi</taxon>
        <taxon>Dikarya</taxon>
        <taxon>Basidiomycota</taxon>
        <taxon>Agaricomycotina</taxon>
        <taxon>Agaricomycetes</taxon>
        <taxon>Agaricomycetidae</taxon>
        <taxon>Agaricales</taxon>
        <taxon>Marasmiineae</taxon>
        <taxon>Physalacriaceae</taxon>
        <taxon>Armillaria</taxon>
    </lineage>
</organism>
<dbReference type="AlphaFoldDB" id="A0AA39NU13"/>
<evidence type="ECO:0000256" key="1">
    <source>
        <dbReference type="SAM" id="MobiDB-lite"/>
    </source>
</evidence>
<gene>
    <name evidence="2" type="ORF">IW261DRAFT_1597126</name>
</gene>
<reference evidence="2" key="1">
    <citation type="submission" date="2023-06" db="EMBL/GenBank/DDBJ databases">
        <authorList>
            <consortium name="Lawrence Berkeley National Laboratory"/>
            <person name="Ahrendt S."/>
            <person name="Sahu N."/>
            <person name="Indic B."/>
            <person name="Wong-Bajracharya J."/>
            <person name="Merenyi Z."/>
            <person name="Ke H.-M."/>
            <person name="Monk M."/>
            <person name="Kocsube S."/>
            <person name="Drula E."/>
            <person name="Lipzen A."/>
            <person name="Balint B."/>
            <person name="Henrissat B."/>
            <person name="Andreopoulos B."/>
            <person name="Martin F.M."/>
            <person name="Harder C.B."/>
            <person name="Rigling D."/>
            <person name="Ford K.L."/>
            <person name="Foster G.D."/>
            <person name="Pangilinan J."/>
            <person name="Papanicolaou A."/>
            <person name="Barry K."/>
            <person name="LaButti K."/>
            <person name="Viragh M."/>
            <person name="Koriabine M."/>
            <person name="Yan M."/>
            <person name="Riley R."/>
            <person name="Champramary S."/>
            <person name="Plett K.L."/>
            <person name="Tsai I.J."/>
            <person name="Slot J."/>
            <person name="Sipos G."/>
            <person name="Plett J."/>
            <person name="Nagy L.G."/>
            <person name="Grigoriev I.V."/>
        </authorList>
    </citation>
    <scope>NUCLEOTIDE SEQUENCE</scope>
    <source>
        <strain evidence="2">ICMP 16352</strain>
    </source>
</reference>
<name>A0AA39NU13_9AGAR</name>
<feature type="compositionally biased region" description="Polar residues" evidence="1">
    <location>
        <begin position="107"/>
        <end position="124"/>
    </location>
</feature>
<feature type="region of interest" description="Disordered" evidence="1">
    <location>
        <begin position="98"/>
        <end position="132"/>
    </location>
</feature>
<dbReference type="Proteomes" id="UP001175227">
    <property type="component" value="Unassembled WGS sequence"/>
</dbReference>
<comment type="caution">
    <text evidence="2">The sequence shown here is derived from an EMBL/GenBank/DDBJ whole genome shotgun (WGS) entry which is preliminary data.</text>
</comment>
<evidence type="ECO:0000313" key="2">
    <source>
        <dbReference type="EMBL" id="KAK0471849.1"/>
    </source>
</evidence>
<dbReference type="EMBL" id="JAUEPR010000046">
    <property type="protein sequence ID" value="KAK0471849.1"/>
    <property type="molecule type" value="Genomic_DNA"/>
</dbReference>
<protein>
    <submittedName>
        <fullName evidence="2">Uncharacterized protein</fullName>
    </submittedName>
</protein>
<proteinExistence type="predicted"/>
<accession>A0AA39NU13</accession>